<evidence type="ECO:0000313" key="1">
    <source>
        <dbReference type="EMBL" id="TDH72920.1"/>
    </source>
</evidence>
<dbReference type="AlphaFoldDB" id="A0A976IJG1"/>
<dbReference type="GeneID" id="94349252"/>
<evidence type="ECO:0000313" key="2">
    <source>
        <dbReference type="Proteomes" id="UP000294530"/>
    </source>
</evidence>
<organism evidence="1 2">
    <name type="scientific">Bremia lactucae</name>
    <name type="common">Lettuce downy mildew</name>
    <dbReference type="NCBI Taxonomy" id="4779"/>
    <lineage>
        <taxon>Eukaryota</taxon>
        <taxon>Sar</taxon>
        <taxon>Stramenopiles</taxon>
        <taxon>Oomycota</taxon>
        <taxon>Peronosporomycetes</taxon>
        <taxon>Peronosporales</taxon>
        <taxon>Peronosporaceae</taxon>
        <taxon>Bremia</taxon>
    </lineage>
</organism>
<reference evidence="1 2" key="1">
    <citation type="journal article" date="2021" name="Genome Biol.">
        <title>AFLAP: assembly-free linkage analysis pipeline using k-mers from genome sequencing data.</title>
        <authorList>
            <person name="Fletcher K."/>
            <person name="Zhang L."/>
            <person name="Gil J."/>
            <person name="Han R."/>
            <person name="Cavanaugh K."/>
            <person name="Michelmore R."/>
        </authorList>
    </citation>
    <scope>NUCLEOTIDE SEQUENCE [LARGE SCALE GENOMIC DNA]</scope>
    <source>
        <strain evidence="1 2">SF5</strain>
    </source>
</reference>
<name>A0A976IJG1_BRELC</name>
<dbReference type="InterPro" id="IPR011990">
    <property type="entry name" value="TPR-like_helical_dom_sf"/>
</dbReference>
<accession>A0A976IJG1</accession>
<dbReference type="RefSeq" id="XP_067822419.1">
    <property type="nucleotide sequence ID" value="XM_067963581.1"/>
</dbReference>
<dbReference type="KEGG" id="blac:94349252"/>
<dbReference type="Gene3D" id="1.25.40.10">
    <property type="entry name" value="Tetratricopeptide repeat domain"/>
    <property type="match status" value="1"/>
</dbReference>
<comment type="caution">
    <text evidence="1">The sequence shown here is derived from an EMBL/GenBank/DDBJ whole genome shotgun (WGS) entry which is preliminary data.</text>
</comment>
<sequence length="706" mass="81180">MLKPRYNRLTNLARALQRPQVAIPSRAFIVPLLKSASPQIIFHRYFSFVPLDSDDGEQKQKNRPSFAIAAAFEGHEDLEEEDGLDQSYVHTPDVKKPCDERVRALTEQFRLGMEKKKVWMQSLVAQNRYAAVVKCVADCYAPLYVAMGLEGKCPLLMVTNDKNRNHHESETEFKPQRFDDMLTKTTEQEALALLVIAKQSLLALTIVEHREKLAEELARRSNAGIGVMVPGSNVMEDRNVLTLGSHLRMFYSWSMSAYAFCGQAYYPKVLEMYKRAQDAGLYVTANMNVQYLSVLIKQRHYDKLFDFYKEVVRENLPTSVYFYRQMVFAVSVAHNIELLDALLDDMRIKGFKLREVDYLRAIRTYDLKYFLKAKHQHKTTQKHNNYRKMHEHEAMLTRPTDSYEMCVKRFREQDDNPERYKELVEAAKSVVAIFDAMVNIDGLAPRHGDLFSRVITACVYAQEYNLVPDLLALHAEYVDEKLHPAGVRMAVNAYLLLEEPAKAWTLIFETDVNLERDRAALISNIFDYMCAKKLGADIISLMRDVDNLKLQGVFTQSLIKKIVPALCRSIDSVKDEELLAIMSQFDSVFRLFTSEHHFGVFLRECCHNRRIAAVKTALEQWIALSDNKRPLSGSVGVKILKAFEDKSDWASMAETFELINFSKEIHTDNCEAIVTLVTQAYDGLGQSERIKQAKQVLDMTKKRPDH</sequence>
<dbReference type="EMBL" id="SHOA02000001">
    <property type="protein sequence ID" value="TDH72920.1"/>
    <property type="molecule type" value="Genomic_DNA"/>
</dbReference>
<protein>
    <submittedName>
        <fullName evidence="1">Uncharacterized protein</fullName>
    </submittedName>
</protein>
<dbReference type="OrthoDB" id="158362at2759"/>
<keyword evidence="2" id="KW-1185">Reference proteome</keyword>
<dbReference type="Proteomes" id="UP000294530">
    <property type="component" value="Unassembled WGS sequence"/>
</dbReference>
<proteinExistence type="predicted"/>
<gene>
    <name evidence="1" type="ORF">CCR75_005500</name>
</gene>